<dbReference type="AlphaFoldDB" id="A0A183D614"/>
<feature type="transmembrane region" description="Helical" evidence="1">
    <location>
        <begin position="25"/>
        <end position="51"/>
    </location>
</feature>
<dbReference type="Proteomes" id="UP000271098">
    <property type="component" value="Unassembled WGS sequence"/>
</dbReference>
<gene>
    <name evidence="2" type="ORF">GPUH_LOCUS4155</name>
</gene>
<keyword evidence="1" id="KW-1133">Transmembrane helix</keyword>
<evidence type="ECO:0000313" key="4">
    <source>
        <dbReference type="WBParaSite" id="GPUH_0000416201-mRNA-1"/>
    </source>
</evidence>
<organism evidence="4">
    <name type="scientific">Gongylonema pulchrum</name>
    <dbReference type="NCBI Taxonomy" id="637853"/>
    <lineage>
        <taxon>Eukaryota</taxon>
        <taxon>Metazoa</taxon>
        <taxon>Ecdysozoa</taxon>
        <taxon>Nematoda</taxon>
        <taxon>Chromadorea</taxon>
        <taxon>Rhabditida</taxon>
        <taxon>Spirurina</taxon>
        <taxon>Spiruromorpha</taxon>
        <taxon>Spiruroidea</taxon>
        <taxon>Gongylonematidae</taxon>
        <taxon>Gongylonema</taxon>
    </lineage>
</organism>
<dbReference type="WBParaSite" id="GPUH_0000416201-mRNA-1">
    <property type="protein sequence ID" value="GPUH_0000416201-mRNA-1"/>
    <property type="gene ID" value="GPUH_0000416201"/>
</dbReference>
<dbReference type="EMBL" id="UYRT01007591">
    <property type="protein sequence ID" value="VDK42891.1"/>
    <property type="molecule type" value="Genomic_DNA"/>
</dbReference>
<keyword evidence="3" id="KW-1185">Reference proteome</keyword>
<keyword evidence="1" id="KW-0472">Membrane</keyword>
<sequence>MKSTGKHRWLNHYVVLERLSGQPCIALAFVAAYGVSLLVCVLPIIVMEFAVGQLTGRAPVKALYNICPLFKEIKGTYLSPVAVLSAVTFFKGFFEEKLMVDYELWY</sequence>
<accession>A0A183D614</accession>
<reference evidence="4" key="1">
    <citation type="submission" date="2016-06" db="UniProtKB">
        <authorList>
            <consortium name="WormBaseParasite"/>
        </authorList>
    </citation>
    <scope>IDENTIFICATION</scope>
</reference>
<name>A0A183D614_9BILA</name>
<reference evidence="2 3" key="2">
    <citation type="submission" date="2018-11" db="EMBL/GenBank/DDBJ databases">
        <authorList>
            <consortium name="Pathogen Informatics"/>
        </authorList>
    </citation>
    <scope>NUCLEOTIDE SEQUENCE [LARGE SCALE GENOMIC DNA]</scope>
</reference>
<evidence type="ECO:0000313" key="3">
    <source>
        <dbReference type="Proteomes" id="UP000271098"/>
    </source>
</evidence>
<dbReference type="InterPro" id="IPR037272">
    <property type="entry name" value="SNS_sf"/>
</dbReference>
<evidence type="ECO:0000256" key="1">
    <source>
        <dbReference type="SAM" id="Phobius"/>
    </source>
</evidence>
<dbReference type="OrthoDB" id="6581954at2759"/>
<dbReference type="SUPFAM" id="SSF161070">
    <property type="entry name" value="SNF-like"/>
    <property type="match status" value="1"/>
</dbReference>
<evidence type="ECO:0000313" key="2">
    <source>
        <dbReference type="EMBL" id="VDK42891.1"/>
    </source>
</evidence>
<proteinExistence type="predicted"/>
<keyword evidence="1" id="KW-0812">Transmembrane</keyword>
<protein>
    <submittedName>
        <fullName evidence="4">RSN1_7TM domain-containing protein</fullName>
    </submittedName>
</protein>